<evidence type="ECO:0000313" key="2">
    <source>
        <dbReference type="EMBL" id="PON90203.1"/>
    </source>
</evidence>
<dbReference type="AlphaFoldDB" id="A0A2P5EXE7"/>
<organism evidence="2 3">
    <name type="scientific">Trema orientale</name>
    <name type="common">Charcoal tree</name>
    <name type="synonym">Celtis orientalis</name>
    <dbReference type="NCBI Taxonomy" id="63057"/>
    <lineage>
        <taxon>Eukaryota</taxon>
        <taxon>Viridiplantae</taxon>
        <taxon>Streptophyta</taxon>
        <taxon>Embryophyta</taxon>
        <taxon>Tracheophyta</taxon>
        <taxon>Spermatophyta</taxon>
        <taxon>Magnoliopsida</taxon>
        <taxon>eudicotyledons</taxon>
        <taxon>Gunneridae</taxon>
        <taxon>Pentapetalae</taxon>
        <taxon>rosids</taxon>
        <taxon>fabids</taxon>
        <taxon>Rosales</taxon>
        <taxon>Cannabaceae</taxon>
        <taxon>Trema</taxon>
    </lineage>
</organism>
<dbReference type="Proteomes" id="UP000237000">
    <property type="component" value="Unassembled WGS sequence"/>
</dbReference>
<proteinExistence type="predicted"/>
<keyword evidence="3" id="KW-1185">Reference proteome</keyword>
<evidence type="ECO:0000256" key="1">
    <source>
        <dbReference type="SAM" id="MobiDB-lite"/>
    </source>
</evidence>
<sequence length="80" mass="8613">MPKSIDPPFATLPPLSARTTIQRSTAKPPVAASQSFMATGAAVRRKMAKDYRKYFPSPVSIPAVSGHKLRLVGFVSSRAI</sequence>
<protein>
    <submittedName>
        <fullName evidence="2">Uncharacterized protein</fullName>
    </submittedName>
</protein>
<comment type="caution">
    <text evidence="2">The sequence shown here is derived from an EMBL/GenBank/DDBJ whole genome shotgun (WGS) entry which is preliminary data.</text>
</comment>
<dbReference type="EMBL" id="JXTC01000086">
    <property type="protein sequence ID" value="PON90203.1"/>
    <property type="molecule type" value="Genomic_DNA"/>
</dbReference>
<dbReference type="InParanoid" id="A0A2P5EXE7"/>
<accession>A0A2P5EXE7</accession>
<feature type="region of interest" description="Disordered" evidence="1">
    <location>
        <begin position="1"/>
        <end position="29"/>
    </location>
</feature>
<gene>
    <name evidence="2" type="ORF">TorRG33x02_140530</name>
</gene>
<reference evidence="3" key="1">
    <citation type="submission" date="2016-06" db="EMBL/GenBank/DDBJ databases">
        <title>Parallel loss of symbiosis genes in relatives of nitrogen-fixing non-legume Parasponia.</title>
        <authorList>
            <person name="Van Velzen R."/>
            <person name="Holmer R."/>
            <person name="Bu F."/>
            <person name="Rutten L."/>
            <person name="Van Zeijl A."/>
            <person name="Liu W."/>
            <person name="Santuari L."/>
            <person name="Cao Q."/>
            <person name="Sharma T."/>
            <person name="Shen D."/>
            <person name="Roswanjaya Y."/>
            <person name="Wardhani T."/>
            <person name="Kalhor M.S."/>
            <person name="Jansen J."/>
            <person name="Van den Hoogen J."/>
            <person name="Gungor B."/>
            <person name="Hartog M."/>
            <person name="Hontelez J."/>
            <person name="Verver J."/>
            <person name="Yang W.-C."/>
            <person name="Schijlen E."/>
            <person name="Repin R."/>
            <person name="Schilthuizen M."/>
            <person name="Schranz E."/>
            <person name="Heidstra R."/>
            <person name="Miyata K."/>
            <person name="Fedorova E."/>
            <person name="Kohlen W."/>
            <person name="Bisseling T."/>
            <person name="Smit S."/>
            <person name="Geurts R."/>
        </authorList>
    </citation>
    <scope>NUCLEOTIDE SEQUENCE [LARGE SCALE GENOMIC DNA]</scope>
    <source>
        <strain evidence="3">cv. RG33-2</strain>
    </source>
</reference>
<dbReference type="OrthoDB" id="10431362at2759"/>
<name>A0A2P5EXE7_TREOI</name>
<evidence type="ECO:0000313" key="3">
    <source>
        <dbReference type="Proteomes" id="UP000237000"/>
    </source>
</evidence>